<dbReference type="InterPro" id="IPR045063">
    <property type="entry name" value="Dynamin_N"/>
</dbReference>
<dbReference type="SUPFAM" id="SSF52540">
    <property type="entry name" value="P-loop containing nucleoside triphosphate hydrolases"/>
    <property type="match status" value="1"/>
</dbReference>
<name>A0ABY7M575_9CHLR</name>
<organism evidence="3 4">
    <name type="scientific">Tepidiforma flava</name>
    <dbReference type="NCBI Taxonomy" id="3004094"/>
    <lineage>
        <taxon>Bacteria</taxon>
        <taxon>Bacillati</taxon>
        <taxon>Chloroflexota</taxon>
        <taxon>Tepidiformia</taxon>
        <taxon>Tepidiformales</taxon>
        <taxon>Tepidiformaceae</taxon>
        <taxon>Tepidiforma</taxon>
    </lineage>
</organism>
<evidence type="ECO:0000259" key="2">
    <source>
        <dbReference type="Pfam" id="PF00350"/>
    </source>
</evidence>
<dbReference type="PANTHER" id="PTHR43681:SF1">
    <property type="entry name" value="SARCALUMENIN"/>
    <property type="match status" value="1"/>
</dbReference>
<gene>
    <name evidence="3" type="ORF">O0235_13045</name>
</gene>
<dbReference type="EMBL" id="CP115149">
    <property type="protein sequence ID" value="WBL35690.1"/>
    <property type="molecule type" value="Genomic_DNA"/>
</dbReference>
<dbReference type="Pfam" id="PF00350">
    <property type="entry name" value="Dynamin_N"/>
    <property type="match status" value="1"/>
</dbReference>
<reference evidence="3 4" key="1">
    <citation type="journal article" date="2023" name="ISME J.">
        <title>Thermophilic Dehalococcoidia with unusual traits shed light on an unexpected past.</title>
        <authorList>
            <person name="Palmer M."/>
            <person name="Covington J.K."/>
            <person name="Zhou E.M."/>
            <person name="Thomas S.C."/>
            <person name="Habib N."/>
            <person name="Seymour C.O."/>
            <person name="Lai D."/>
            <person name="Johnston J."/>
            <person name="Hashimi A."/>
            <person name="Jiao J.Y."/>
            <person name="Muok A.R."/>
            <person name="Liu L."/>
            <person name="Xian W.D."/>
            <person name="Zhi X.Y."/>
            <person name="Li M.M."/>
            <person name="Silva L.P."/>
            <person name="Bowen B.P."/>
            <person name="Louie K."/>
            <person name="Briegel A."/>
            <person name="Pett-Ridge J."/>
            <person name="Weber P.K."/>
            <person name="Tocheva E.I."/>
            <person name="Woyke T."/>
            <person name="Northen T.R."/>
            <person name="Mayali X."/>
            <person name="Li W.J."/>
            <person name="Hedlund B.P."/>
        </authorList>
    </citation>
    <scope>NUCLEOTIDE SEQUENCE [LARGE SCALE GENOMIC DNA]</scope>
    <source>
        <strain evidence="3 4">YIM 72310</strain>
    </source>
</reference>
<dbReference type="InterPro" id="IPR027417">
    <property type="entry name" value="P-loop_NTPase"/>
</dbReference>
<dbReference type="InterPro" id="IPR051943">
    <property type="entry name" value="TRAFAC_Dynamin-like_GTPase"/>
</dbReference>
<keyword evidence="1" id="KW-0472">Membrane</keyword>
<keyword evidence="1" id="KW-0812">Transmembrane</keyword>
<sequence length="610" mass="65169">MDTKSSPSAAVDMSLPISEAALDAARLARSLGREDLAAVLLASRGRLARPETVLVVIGEFKKGKSSLINGILGRELCPVDDDIATARLVLIRHGTPERVIVRNPDGTELERAGDLAELGRLATEAPSGADPMQHAYLEVCAENAFLAHGVILVDTPGVGGGLSGGYETLALGYLHAADGLIFVTDASGPLSRAELEFLARARNVCPDVLVAISKVDLYPDWRELAAGDAGLLQARDPGTKLFPLSAALRAAALSSGDAALNMESGFPALLDGIAGEILDPSRARAAARCLGDVRAAARQFEAALLAESQALTDPAAGREHAERLAGERRRLEELRGAAARWQVMLGDGFADLISDVEHRLRVELRTLARDIEARIEEEDPAETWDDLASEVRSRMADAAVNVIVALEDGTAAIVDRIAAVLHEEALGIGPPRREDAPVDLTSLWTARAPEVRLVSESAATAWASLRGAQGGILVFGMLTGLAGLAFTTGALVGIGVLFGGKQLLEERKRQLTQRRQKARLAVRQFIDDANGEIAKSMRDAARELQRKVRDGVSERIAEELQARVATLERLQEAARASDAERQARLQQVAAWLQQARGLLRRADELEGVRA</sequence>
<feature type="transmembrane region" description="Helical" evidence="1">
    <location>
        <begin position="472"/>
        <end position="499"/>
    </location>
</feature>
<feature type="domain" description="Dynamin N-terminal" evidence="2">
    <location>
        <begin position="54"/>
        <end position="201"/>
    </location>
</feature>
<accession>A0ABY7M575</accession>
<proteinExistence type="predicted"/>
<keyword evidence="1" id="KW-1133">Transmembrane helix</keyword>
<dbReference type="PANTHER" id="PTHR43681">
    <property type="entry name" value="TRANSMEMBRANE GTPASE FZO"/>
    <property type="match status" value="1"/>
</dbReference>
<dbReference type="Gene3D" id="3.40.50.300">
    <property type="entry name" value="P-loop containing nucleotide triphosphate hydrolases"/>
    <property type="match status" value="1"/>
</dbReference>
<keyword evidence="4" id="KW-1185">Reference proteome</keyword>
<evidence type="ECO:0000313" key="4">
    <source>
        <dbReference type="Proteomes" id="UP001212803"/>
    </source>
</evidence>
<dbReference type="RefSeq" id="WP_270056215.1">
    <property type="nucleotide sequence ID" value="NZ_CP115149.1"/>
</dbReference>
<protein>
    <submittedName>
        <fullName evidence="3">Dynamin family protein</fullName>
    </submittedName>
</protein>
<dbReference type="Proteomes" id="UP001212803">
    <property type="component" value="Chromosome"/>
</dbReference>
<evidence type="ECO:0000256" key="1">
    <source>
        <dbReference type="SAM" id="Phobius"/>
    </source>
</evidence>
<evidence type="ECO:0000313" key="3">
    <source>
        <dbReference type="EMBL" id="WBL35690.1"/>
    </source>
</evidence>